<evidence type="ECO:0000256" key="1">
    <source>
        <dbReference type="ARBA" id="ARBA00004613"/>
    </source>
</evidence>
<dbReference type="AlphaFoldDB" id="A0A8C8UNR4"/>
<dbReference type="PANTHER" id="PTHR11876:SF28">
    <property type="entry name" value="ALPHA-DEFENSIN 1"/>
    <property type="match status" value="1"/>
</dbReference>
<sequence length="93" mass="10574">MRTFTLLIAFLVALQTQAEPLQRRAEEVLDQEQLGEDDQDMSISFGGDESSALQDAGERCLTCYCRLRGCGIGERLIGYCRYRNVIYRLCCRA</sequence>
<dbReference type="Ensembl" id="ENSPEMT00000040812.1">
    <property type="protein sequence ID" value="ENSPEMP00000032114.1"/>
    <property type="gene ID" value="ENSPEMG00000029914.1"/>
</dbReference>
<evidence type="ECO:0000256" key="5">
    <source>
        <dbReference type="ARBA" id="ARBA00022729"/>
    </source>
</evidence>
<accession>A0A8C8UNR4</accession>
<dbReference type="GO" id="GO:0071222">
    <property type="term" value="P:cellular response to lipopolysaccharide"/>
    <property type="evidence" value="ECO:0007669"/>
    <property type="project" value="TreeGrafter"/>
</dbReference>
<dbReference type="GO" id="GO:0050829">
    <property type="term" value="P:defense response to Gram-negative bacterium"/>
    <property type="evidence" value="ECO:0007669"/>
    <property type="project" value="TreeGrafter"/>
</dbReference>
<comment type="similarity">
    <text evidence="2">Belongs to the alpha-defensin family.</text>
</comment>
<dbReference type="PIRSF" id="PIRSF001875">
    <property type="entry name" value="Alpha-defensin"/>
    <property type="match status" value="1"/>
</dbReference>
<keyword evidence="5 9" id="KW-0732">Signal</keyword>
<reference evidence="11" key="2">
    <citation type="submission" date="2025-08" db="UniProtKB">
        <authorList>
            <consortium name="Ensembl"/>
        </authorList>
    </citation>
    <scope>IDENTIFICATION</scope>
</reference>
<protein>
    <recommendedName>
        <fullName evidence="10">Mammalian defensins domain-containing protein</fullName>
    </recommendedName>
</protein>
<dbReference type="InterPro" id="IPR006081">
    <property type="entry name" value="Alpha-defensin_C"/>
</dbReference>
<feature type="domain" description="Mammalian defensins" evidence="10">
    <location>
        <begin position="63"/>
        <end position="91"/>
    </location>
</feature>
<evidence type="ECO:0000256" key="3">
    <source>
        <dbReference type="ARBA" id="ARBA00022525"/>
    </source>
</evidence>
<dbReference type="SUPFAM" id="SSF57392">
    <property type="entry name" value="Defensin-like"/>
    <property type="match status" value="1"/>
</dbReference>
<comment type="subcellular location">
    <subcellularLocation>
        <location evidence="1">Secreted</location>
    </subcellularLocation>
</comment>
<evidence type="ECO:0000259" key="10">
    <source>
        <dbReference type="PROSITE" id="PS00269"/>
    </source>
</evidence>
<dbReference type="Pfam" id="PF00323">
    <property type="entry name" value="Defensin_1"/>
    <property type="match status" value="1"/>
</dbReference>
<reference evidence="11 12" key="1">
    <citation type="submission" date="2018-10" db="EMBL/GenBank/DDBJ databases">
        <title>Improved assembly of the deer mouse Peromyscus maniculatus genome.</title>
        <authorList>
            <person name="Lassance J.-M."/>
            <person name="Hoekstra H.E."/>
        </authorList>
    </citation>
    <scope>NUCLEOTIDE SEQUENCE [LARGE SCALE GENOMIC DNA]</scope>
</reference>
<dbReference type="Proteomes" id="UP000694547">
    <property type="component" value="Chromosome 17"/>
</dbReference>
<keyword evidence="4" id="KW-0929">Antimicrobial</keyword>
<keyword evidence="3" id="KW-0964">Secreted</keyword>
<dbReference type="GO" id="GO:0050830">
    <property type="term" value="P:defense response to Gram-positive bacterium"/>
    <property type="evidence" value="ECO:0007669"/>
    <property type="project" value="TreeGrafter"/>
</dbReference>
<keyword evidence="8" id="KW-1015">Disulfide bond</keyword>
<evidence type="ECO:0000313" key="11">
    <source>
        <dbReference type="Ensembl" id="ENSPEMP00000032114.1"/>
    </source>
</evidence>
<keyword evidence="7" id="KW-0044">Antibiotic</keyword>
<dbReference type="GO" id="GO:0061844">
    <property type="term" value="P:antimicrobial humoral immune response mediated by antimicrobial peptide"/>
    <property type="evidence" value="ECO:0007669"/>
    <property type="project" value="TreeGrafter"/>
</dbReference>
<dbReference type="GO" id="GO:0031012">
    <property type="term" value="C:extracellular matrix"/>
    <property type="evidence" value="ECO:0007669"/>
    <property type="project" value="TreeGrafter"/>
</dbReference>
<reference evidence="11" key="3">
    <citation type="submission" date="2025-09" db="UniProtKB">
        <authorList>
            <consortium name="Ensembl"/>
        </authorList>
    </citation>
    <scope>IDENTIFICATION</scope>
</reference>
<evidence type="ECO:0000313" key="12">
    <source>
        <dbReference type="Proteomes" id="UP000694547"/>
    </source>
</evidence>
<dbReference type="InterPro" id="IPR006080">
    <property type="entry name" value="Beta/alpha-defensin_C"/>
</dbReference>
<dbReference type="GO" id="GO:0051673">
    <property type="term" value="P:disruption of plasma membrane integrity in another organism"/>
    <property type="evidence" value="ECO:0007669"/>
    <property type="project" value="TreeGrafter"/>
</dbReference>
<evidence type="ECO:0000256" key="8">
    <source>
        <dbReference type="ARBA" id="ARBA00023157"/>
    </source>
</evidence>
<evidence type="ECO:0000256" key="2">
    <source>
        <dbReference type="ARBA" id="ARBA00006519"/>
    </source>
</evidence>
<dbReference type="GeneTree" id="ENSGT00940000153268"/>
<organism evidence="11 12">
    <name type="scientific">Peromyscus maniculatus bairdii</name>
    <name type="common">Prairie deer mouse</name>
    <dbReference type="NCBI Taxonomy" id="230844"/>
    <lineage>
        <taxon>Eukaryota</taxon>
        <taxon>Metazoa</taxon>
        <taxon>Chordata</taxon>
        <taxon>Craniata</taxon>
        <taxon>Vertebrata</taxon>
        <taxon>Euteleostomi</taxon>
        <taxon>Mammalia</taxon>
        <taxon>Eutheria</taxon>
        <taxon>Euarchontoglires</taxon>
        <taxon>Glires</taxon>
        <taxon>Rodentia</taxon>
        <taxon>Myomorpha</taxon>
        <taxon>Muroidea</taxon>
        <taxon>Cricetidae</taxon>
        <taxon>Neotominae</taxon>
        <taxon>Peromyscus</taxon>
    </lineage>
</organism>
<dbReference type="Pfam" id="PF00879">
    <property type="entry name" value="Defensin_propep"/>
    <property type="match status" value="1"/>
</dbReference>
<keyword evidence="12" id="KW-1185">Reference proteome</keyword>
<dbReference type="GO" id="GO:0005615">
    <property type="term" value="C:extracellular space"/>
    <property type="evidence" value="ECO:0007669"/>
    <property type="project" value="InterPro"/>
</dbReference>
<dbReference type="InterPro" id="IPR002366">
    <property type="entry name" value="Alpha-defensin_N"/>
</dbReference>
<feature type="chain" id="PRO_5034014483" description="Mammalian defensins domain-containing protein" evidence="9">
    <location>
        <begin position="19"/>
        <end position="93"/>
    </location>
</feature>
<dbReference type="SMART" id="SM00048">
    <property type="entry name" value="DEFSN"/>
    <property type="match status" value="1"/>
</dbReference>
<feature type="signal peptide" evidence="9">
    <location>
        <begin position="1"/>
        <end position="18"/>
    </location>
</feature>
<dbReference type="GO" id="GO:0019731">
    <property type="term" value="P:antibacterial humoral response"/>
    <property type="evidence" value="ECO:0007669"/>
    <property type="project" value="TreeGrafter"/>
</dbReference>
<evidence type="ECO:0000256" key="6">
    <source>
        <dbReference type="ARBA" id="ARBA00022940"/>
    </source>
</evidence>
<proteinExistence type="inferred from homology"/>
<dbReference type="PROSITE" id="PS00269">
    <property type="entry name" value="DEFENSIN"/>
    <property type="match status" value="1"/>
</dbReference>
<dbReference type="GO" id="GO:0002227">
    <property type="term" value="P:innate immune response in mucosa"/>
    <property type="evidence" value="ECO:0007669"/>
    <property type="project" value="TreeGrafter"/>
</dbReference>
<keyword evidence="6" id="KW-0211">Defensin</keyword>
<evidence type="ECO:0000256" key="4">
    <source>
        <dbReference type="ARBA" id="ARBA00022529"/>
    </source>
</evidence>
<evidence type="ECO:0000256" key="9">
    <source>
        <dbReference type="SAM" id="SignalP"/>
    </source>
</evidence>
<dbReference type="PANTHER" id="PTHR11876">
    <property type="entry name" value="ALPHA-DEFENSIN 1"/>
    <property type="match status" value="1"/>
</dbReference>
<dbReference type="InterPro" id="IPR016327">
    <property type="entry name" value="Alpha-defensin"/>
</dbReference>
<evidence type="ECO:0000256" key="7">
    <source>
        <dbReference type="ARBA" id="ARBA00023022"/>
    </source>
</evidence>
<name>A0A8C8UNR4_PERMB</name>
<dbReference type="SMART" id="SM01418">
    <property type="entry name" value="Defensin_propep"/>
    <property type="match status" value="1"/>
</dbReference>